<feature type="repeat" description="ANK" evidence="3">
    <location>
        <begin position="1175"/>
        <end position="1199"/>
    </location>
</feature>
<protein>
    <submittedName>
        <fullName evidence="9">Ankyrin repeat domain-containing protein</fullName>
    </submittedName>
</protein>
<dbReference type="PROSITE" id="PS50088">
    <property type="entry name" value="ANK_REPEAT"/>
    <property type="match status" value="7"/>
</dbReference>
<feature type="domain" description="NACHT-NTPase sigma" evidence="5">
    <location>
        <begin position="413"/>
        <end position="444"/>
    </location>
</feature>
<evidence type="ECO:0000259" key="8">
    <source>
        <dbReference type="Pfam" id="PF24883"/>
    </source>
</evidence>
<feature type="domain" description="DUF7069" evidence="7">
    <location>
        <begin position="684"/>
        <end position="736"/>
    </location>
</feature>
<feature type="domain" description="GPI inositol-deacylase winged helix" evidence="6">
    <location>
        <begin position="761"/>
        <end position="848"/>
    </location>
</feature>
<dbReference type="InterPro" id="IPR031353">
    <property type="entry name" value="NACHT_sigma"/>
</dbReference>
<evidence type="ECO:0000259" key="5">
    <source>
        <dbReference type="Pfam" id="PF17106"/>
    </source>
</evidence>
<keyword evidence="10" id="KW-1185">Reference proteome</keyword>
<organism evidence="9 10">
    <name type="scientific">Fusarium phyllophilum</name>
    <dbReference type="NCBI Taxonomy" id="47803"/>
    <lineage>
        <taxon>Eukaryota</taxon>
        <taxon>Fungi</taxon>
        <taxon>Dikarya</taxon>
        <taxon>Ascomycota</taxon>
        <taxon>Pezizomycotina</taxon>
        <taxon>Sordariomycetes</taxon>
        <taxon>Hypocreomycetidae</taxon>
        <taxon>Hypocreales</taxon>
        <taxon>Nectriaceae</taxon>
        <taxon>Fusarium</taxon>
        <taxon>Fusarium fujikuroi species complex</taxon>
    </lineage>
</organism>
<feature type="repeat" description="ANK" evidence="3">
    <location>
        <begin position="1142"/>
        <end position="1174"/>
    </location>
</feature>
<dbReference type="InterPro" id="IPR054471">
    <property type="entry name" value="GPIID_WHD"/>
</dbReference>
<dbReference type="Pfam" id="PF12796">
    <property type="entry name" value="Ank_2"/>
    <property type="match status" value="3"/>
</dbReference>
<dbReference type="InterPro" id="IPR036770">
    <property type="entry name" value="Ankyrin_rpt-contain_sf"/>
</dbReference>
<feature type="region of interest" description="Disordered" evidence="4">
    <location>
        <begin position="1"/>
        <end position="22"/>
    </location>
</feature>
<dbReference type="InterPro" id="IPR050889">
    <property type="entry name" value="Dendritic_Spine_Reg/Scaffold"/>
</dbReference>
<dbReference type="Pfam" id="PF13857">
    <property type="entry name" value="Ank_5"/>
    <property type="match status" value="2"/>
</dbReference>
<feature type="repeat" description="ANK" evidence="3">
    <location>
        <begin position="1313"/>
        <end position="1346"/>
    </location>
</feature>
<evidence type="ECO:0000256" key="3">
    <source>
        <dbReference type="PROSITE-ProRule" id="PRU00023"/>
    </source>
</evidence>
<feature type="domain" description="NACHT-NTPase sigma" evidence="5">
    <location>
        <begin position="311"/>
        <end position="349"/>
    </location>
</feature>
<feature type="repeat" description="ANK" evidence="3">
    <location>
        <begin position="1209"/>
        <end position="1233"/>
    </location>
</feature>
<proteinExistence type="predicted"/>
<dbReference type="InterPro" id="IPR002110">
    <property type="entry name" value="Ankyrin_rpt"/>
</dbReference>
<name>A0A8H5NE18_9HYPO</name>
<dbReference type="EMBL" id="JAAOAQ010000217">
    <property type="protein sequence ID" value="KAF5561190.1"/>
    <property type="molecule type" value="Genomic_DNA"/>
</dbReference>
<dbReference type="Pfam" id="PF17106">
    <property type="entry name" value="NACHT_sigma"/>
    <property type="match status" value="2"/>
</dbReference>
<dbReference type="PANTHER" id="PTHR24166:SF48">
    <property type="entry name" value="PROTEIN VAPYRIN"/>
    <property type="match status" value="1"/>
</dbReference>
<comment type="caution">
    <text evidence="9">The sequence shown here is derived from an EMBL/GenBank/DDBJ whole genome shotgun (WGS) entry which is preliminary data.</text>
</comment>
<feature type="repeat" description="ANK" evidence="3">
    <location>
        <begin position="1381"/>
        <end position="1405"/>
    </location>
</feature>
<dbReference type="InterPro" id="IPR029058">
    <property type="entry name" value="AB_hydrolase_fold"/>
</dbReference>
<dbReference type="OrthoDB" id="194358at2759"/>
<evidence type="ECO:0000313" key="10">
    <source>
        <dbReference type="Proteomes" id="UP000582016"/>
    </source>
</evidence>
<keyword evidence="1" id="KW-0677">Repeat</keyword>
<dbReference type="SUPFAM" id="SSF48403">
    <property type="entry name" value="Ankyrin repeat"/>
    <property type="match status" value="2"/>
</dbReference>
<sequence>MDQPNPTSNTVGPQETTRNDFPGGFKIWHSPEDAGLDICFIHGLSGNRDKTWTAPGQPSPWPAELLPSRLAKARLLTYGYDAYVLKKSVSSTNRLVDHANNLLNDLAAERASSGIANRPLIFVAHSFGGIVCKTALIISRQSPESHLGQTFECTRGIAFLGTPHRGSWAADWAKIPAWALGQVKSTNRNILDVLQINNQYLEFIQTSFLSMLRDLDKQGRPLQITCFFEELPMSGVGTIVSKESASLEGYSVLSIHANHSGMGKFGSAEESGFKRLLGKLVRWDAMLGTGDSTVSPVAELESTGKTPNATSSLQTTTGHIFNASGGTQHNNTGAGNQFFGNFDGPVYFGLPSNSMASTALIENIPSPERSRRDVIIRKPVNSPTKLATQTTATVEAFKVDDSPRNDTPVSTWGNSFNVSGGVQYNNTGNGNQFLGSQFHGDVNFVAGSGESGDQSRERRKAQVLKRLATSPYRGRKDRNPSAVQGTCEWFISHPLYHEWLGQEASKILWVSADPGCGKSVLVKYLVDSVIQTTASRKVCYFFFKDDFADQKSLLSALSSILQQLFMLDTALLSDEILLQFDANGQWLASSFAELWQILIKVADSNPDTEIVCLIDAVDECNEKERRQLFKALCELCGSKKSLNLKFLVTSRPYREIGMGFKPLENLNLPVIHLSGESDSEMRKIAKEIDIAIRERVNTIGVQQSLTDDEQLILITRLLSVRNRTYLWAHLTLDLIERQLDISKEKIINITSHLPQNVNEAYERIMCRTLSKDKATRMLHLIIAADRPLALGEMVVALELQRHHQSIDDIEIEPEDRFREKIRDICGLVTVSESRIFLLHQTVKEFLISIDHTEPASLGWKHSVLVQDPNLTLTYVCVWCLQLDHSTKGRQSATSSASTHTSRNSFVNYAAKHWTNHFNRLSVHNQKKMTSVALEMCNARGPCFSAWFPVYWRSRHRRSVSGFTTLMAASYFGLEPVVRRILKTKYSQLNRKDETYHRSALSWAAGNGHDVVVERLIRGLSIGPRSLKIVLRQGANINELDSDNRTPLTYAIWNEHLSVVRRLVEAGAWVDVPDVLGGTPTSYAVTSGNVEIKNLVVRGNLPRNANRKEGERLLLSAAKYGHINVVRVLLEAKETNINLKDGEGWTPLMWAINCKHSGIVRLLLEHKADVDIRDKAGMTPLHFATRYGQFEVAKLILQTGRADVNMPDLAGLTPLHQAARYQQDDIAQLILRTGLANVTARVHHQDPAYSWVVRYNCCPTLRLMFDLYDDNFDAHDCTMAILAIDNERADKDWADKLKIMLGSRKIDYNLYDEKGETVLHRAVTKRSYQMIKEILATENAPVNNRDSRGLTPLALACLTLDSDAVSPFLQTNSVDLNIADTNGYTPLHHAVQENSAHITSALIATGKARVDMKNKDGRTPLSLACLNGSTTLAKYFLHNCQVNINNQDKYGRTPAHNCVLMGNVNMLRLILQTGQANLNVVDNLWYTPLLLAAYRSKWEMVVLLMKYEHAINMKDRQGRTVLFWAIIHRQTDIVRQLVSLDQIDLNVRDGNGLTPLSHAAQYGNEEIIRMLLENPNIDVEVEDDAGMTALRHAAKWGHLGAIGLLLKEGNAKLSSNVKTLLALSSAEGHFDAARKVVF</sequence>
<dbReference type="Pfam" id="PF00023">
    <property type="entry name" value="Ank"/>
    <property type="match status" value="3"/>
</dbReference>
<evidence type="ECO:0000259" key="6">
    <source>
        <dbReference type="Pfam" id="PF22939"/>
    </source>
</evidence>
<dbReference type="Gene3D" id="1.25.40.20">
    <property type="entry name" value="Ankyrin repeat-containing domain"/>
    <property type="match status" value="7"/>
</dbReference>
<gene>
    <name evidence="9" type="ORF">FPHYL_6269</name>
</gene>
<dbReference type="Proteomes" id="UP000582016">
    <property type="component" value="Unassembled WGS sequence"/>
</dbReference>
<dbReference type="SUPFAM" id="SSF53474">
    <property type="entry name" value="alpha/beta-Hydrolases"/>
    <property type="match status" value="1"/>
</dbReference>
<dbReference type="InterPro" id="IPR055497">
    <property type="entry name" value="DUF7069"/>
</dbReference>
<dbReference type="InterPro" id="IPR056884">
    <property type="entry name" value="NPHP3-like_N"/>
</dbReference>
<dbReference type="Gene3D" id="3.40.50.300">
    <property type="entry name" value="P-loop containing nucleotide triphosphate hydrolases"/>
    <property type="match status" value="1"/>
</dbReference>
<dbReference type="SUPFAM" id="SSF52540">
    <property type="entry name" value="P-loop containing nucleoside triphosphate hydrolases"/>
    <property type="match status" value="1"/>
</dbReference>
<evidence type="ECO:0000256" key="2">
    <source>
        <dbReference type="ARBA" id="ARBA00023043"/>
    </source>
</evidence>
<evidence type="ECO:0000259" key="7">
    <source>
        <dbReference type="Pfam" id="PF23239"/>
    </source>
</evidence>
<dbReference type="PROSITE" id="PS50297">
    <property type="entry name" value="ANK_REP_REGION"/>
    <property type="match status" value="6"/>
</dbReference>
<dbReference type="PANTHER" id="PTHR24166">
    <property type="entry name" value="ROLLING PEBBLES, ISOFORM B"/>
    <property type="match status" value="1"/>
</dbReference>
<dbReference type="Gene3D" id="3.40.50.1820">
    <property type="entry name" value="alpha/beta hydrolase"/>
    <property type="match status" value="1"/>
</dbReference>
<dbReference type="Pfam" id="PF24883">
    <property type="entry name" value="NPHP3_N"/>
    <property type="match status" value="1"/>
</dbReference>
<evidence type="ECO:0000313" key="9">
    <source>
        <dbReference type="EMBL" id="KAF5561190.1"/>
    </source>
</evidence>
<feature type="compositionally biased region" description="Polar residues" evidence="4">
    <location>
        <begin position="1"/>
        <end position="16"/>
    </location>
</feature>
<evidence type="ECO:0000256" key="4">
    <source>
        <dbReference type="SAM" id="MobiDB-lite"/>
    </source>
</evidence>
<feature type="repeat" description="ANK" evidence="3">
    <location>
        <begin position="1550"/>
        <end position="1573"/>
    </location>
</feature>
<accession>A0A8H5NE18</accession>
<feature type="domain" description="Nephrocystin 3-like N-terminal" evidence="8">
    <location>
        <begin position="485"/>
        <end position="651"/>
    </location>
</feature>
<feature type="repeat" description="ANK" evidence="3">
    <location>
        <begin position="1042"/>
        <end position="1074"/>
    </location>
</feature>
<dbReference type="Pfam" id="PF22939">
    <property type="entry name" value="WHD_GPIID"/>
    <property type="match status" value="1"/>
</dbReference>
<reference evidence="9 10" key="1">
    <citation type="submission" date="2020-05" db="EMBL/GenBank/DDBJ databases">
        <title>Identification and distribution of gene clusters putatively required for synthesis of sphingolipid metabolism inhibitors in phylogenetically diverse species of the filamentous fungus Fusarium.</title>
        <authorList>
            <person name="Kim H.-S."/>
            <person name="Busman M."/>
            <person name="Brown D.W."/>
            <person name="Divon H."/>
            <person name="Uhlig S."/>
            <person name="Proctor R.H."/>
        </authorList>
    </citation>
    <scope>NUCLEOTIDE SEQUENCE [LARGE SCALE GENOMIC DNA]</scope>
    <source>
        <strain evidence="9 10">NRRL 13617</strain>
    </source>
</reference>
<evidence type="ECO:0000256" key="1">
    <source>
        <dbReference type="ARBA" id="ARBA00022737"/>
    </source>
</evidence>
<keyword evidence="2 3" id="KW-0040">ANK repeat</keyword>
<dbReference type="SMART" id="SM00248">
    <property type="entry name" value="ANK"/>
    <property type="match status" value="16"/>
</dbReference>
<dbReference type="InterPro" id="IPR027417">
    <property type="entry name" value="P-loop_NTPase"/>
</dbReference>
<dbReference type="Pfam" id="PF23239">
    <property type="entry name" value="DUF7069"/>
    <property type="match status" value="1"/>
</dbReference>